<dbReference type="Pfam" id="PF11754">
    <property type="entry name" value="Velvet"/>
    <property type="match status" value="1"/>
</dbReference>
<feature type="region of interest" description="Disordered" evidence="1">
    <location>
        <begin position="40"/>
        <end position="63"/>
    </location>
</feature>
<evidence type="ECO:0000256" key="1">
    <source>
        <dbReference type="SAM" id="MobiDB-lite"/>
    </source>
</evidence>
<name>A0A834RIS5_9PLEO</name>
<feature type="compositionally biased region" description="Low complexity" evidence="1">
    <location>
        <begin position="40"/>
        <end position="51"/>
    </location>
</feature>
<gene>
    <name evidence="3" type="ORF">PtrM4_152970</name>
</gene>
<dbReference type="InterPro" id="IPR037525">
    <property type="entry name" value="Velvet_dom"/>
</dbReference>
<dbReference type="RefSeq" id="XP_065958749.1">
    <property type="nucleotide sequence ID" value="XM_066110234.1"/>
</dbReference>
<accession>A0A834RIS5</accession>
<dbReference type="GeneID" id="90958272"/>
<comment type="caution">
    <text evidence="3">The sequence shown here is derived from an EMBL/GenBank/DDBJ whole genome shotgun (WGS) entry which is preliminary data.</text>
</comment>
<evidence type="ECO:0000313" key="3">
    <source>
        <dbReference type="EMBL" id="KAF7564300.1"/>
    </source>
</evidence>
<feature type="domain" description="Velvet" evidence="2">
    <location>
        <begin position="11"/>
        <end position="80"/>
    </location>
</feature>
<dbReference type="EMBL" id="NQIK02000018">
    <property type="protein sequence ID" value="KAF7564300.1"/>
    <property type="molecule type" value="Genomic_DNA"/>
</dbReference>
<reference evidence="3 4" key="1">
    <citation type="journal article" date="2018" name="BMC Genomics">
        <title>Comparative genomics of the wheat fungal pathogen Pyrenophora tritici-repentis reveals chromosomal variations and genome plasticity.</title>
        <authorList>
            <person name="Moolhuijzen P."/>
            <person name="See P.T."/>
            <person name="Hane J.K."/>
            <person name="Shi G."/>
            <person name="Liu Z."/>
            <person name="Oliver R.P."/>
            <person name="Moffat C.S."/>
        </authorList>
    </citation>
    <scope>NUCLEOTIDE SEQUENCE [LARGE SCALE GENOMIC DNA]</scope>
    <source>
        <strain evidence="3">M4</strain>
    </source>
</reference>
<protein>
    <recommendedName>
        <fullName evidence="2">Velvet domain-containing protein</fullName>
    </recommendedName>
</protein>
<evidence type="ECO:0000313" key="4">
    <source>
        <dbReference type="Proteomes" id="UP000245464"/>
    </source>
</evidence>
<proteinExistence type="predicted"/>
<organism evidence="3 4">
    <name type="scientific">Pyrenophora tritici-repentis</name>
    <dbReference type="NCBI Taxonomy" id="45151"/>
    <lineage>
        <taxon>Eukaryota</taxon>
        <taxon>Fungi</taxon>
        <taxon>Dikarya</taxon>
        <taxon>Ascomycota</taxon>
        <taxon>Pezizomycotina</taxon>
        <taxon>Dothideomycetes</taxon>
        <taxon>Pleosporomycetidae</taxon>
        <taxon>Pleosporales</taxon>
        <taxon>Pleosporineae</taxon>
        <taxon>Pleosporaceae</taxon>
        <taxon>Pyrenophora</taxon>
    </lineage>
</organism>
<dbReference type="KEGG" id="ptrr:90958272"/>
<dbReference type="AlphaFoldDB" id="A0A834RIS5"/>
<feature type="region of interest" description="Disordered" evidence="1">
    <location>
        <begin position="75"/>
        <end position="113"/>
    </location>
</feature>
<evidence type="ECO:0000259" key="2">
    <source>
        <dbReference type="Pfam" id="PF11754"/>
    </source>
</evidence>
<dbReference type="Proteomes" id="UP000245464">
    <property type="component" value="Unassembled WGS sequence"/>
</dbReference>
<sequence length="113" mass="12433">MTDYGARAGLQRHRQHYFVLMVDLWNQEGTAAVNLVRHSSAAPQSASAVAQRPRIAAADGNDDAHASYSMARNGYRTAAGPPASYRRSPNLRQPPGTIMPPHHEFNHTRNLMA</sequence>